<dbReference type="Gene3D" id="1.10.10.2320">
    <property type="match status" value="1"/>
</dbReference>
<evidence type="ECO:0000256" key="10">
    <source>
        <dbReference type="ARBA" id="ARBA00022917"/>
    </source>
</evidence>
<evidence type="ECO:0000256" key="6">
    <source>
        <dbReference type="ARBA" id="ARBA00022723"/>
    </source>
</evidence>
<dbReference type="Gene3D" id="3.30.1370.240">
    <property type="match status" value="1"/>
</dbReference>
<dbReference type="Pfam" id="PF18553">
    <property type="entry name" value="PheRS_DBD3"/>
    <property type="match status" value="1"/>
</dbReference>
<evidence type="ECO:0000256" key="7">
    <source>
        <dbReference type="ARBA" id="ARBA00022741"/>
    </source>
</evidence>
<dbReference type="InterPro" id="IPR002319">
    <property type="entry name" value="Phenylalanyl-tRNA_Synthase"/>
</dbReference>
<dbReference type="PANTHER" id="PTHR11538:SF40">
    <property type="entry name" value="PHENYLALANINE--TRNA LIGASE ALPHA SUBUNIT"/>
    <property type="match status" value="1"/>
</dbReference>
<keyword evidence="14" id="KW-1185">Reference proteome</keyword>
<evidence type="ECO:0000256" key="8">
    <source>
        <dbReference type="ARBA" id="ARBA00022840"/>
    </source>
</evidence>
<dbReference type="NCBIfam" id="NF003210">
    <property type="entry name" value="PRK04172.1"/>
    <property type="match status" value="1"/>
</dbReference>
<evidence type="ECO:0000313" key="13">
    <source>
        <dbReference type="EMBL" id="CAK9864264.1"/>
    </source>
</evidence>
<evidence type="ECO:0000313" key="14">
    <source>
        <dbReference type="Proteomes" id="UP001497522"/>
    </source>
</evidence>
<evidence type="ECO:0000256" key="11">
    <source>
        <dbReference type="ARBA" id="ARBA00023146"/>
    </source>
</evidence>
<evidence type="ECO:0000256" key="5">
    <source>
        <dbReference type="ARBA" id="ARBA00022598"/>
    </source>
</evidence>
<gene>
    <name evidence="13" type="ORF">CSSPJE1EN2_LOCUS7259</name>
</gene>
<keyword evidence="9" id="KW-0460">Magnesium</keyword>
<evidence type="ECO:0000256" key="9">
    <source>
        <dbReference type="ARBA" id="ARBA00022842"/>
    </source>
</evidence>
<keyword evidence="8" id="KW-0067">ATP-binding</keyword>
<comment type="similarity">
    <text evidence="2">Belongs to the class-II aminoacyl-tRNA synthetase family. Phe-tRNA synthetase alpha subunit type 2 subfamily.</text>
</comment>
<dbReference type="InterPro" id="IPR045864">
    <property type="entry name" value="aa-tRNA-synth_II/BPL/LPL"/>
</dbReference>
<accession>A0ABP1ANW6</accession>
<evidence type="ECO:0000256" key="4">
    <source>
        <dbReference type="ARBA" id="ARBA00022490"/>
    </source>
</evidence>
<dbReference type="InterPro" id="IPR040724">
    <property type="entry name" value="PheRS_DBD1"/>
</dbReference>
<dbReference type="InterPro" id="IPR004529">
    <property type="entry name" value="Phe-tRNA-synth_IIc_asu"/>
</dbReference>
<proteinExistence type="inferred from homology"/>
<dbReference type="Pfam" id="PF01409">
    <property type="entry name" value="tRNA-synt_2d"/>
    <property type="match status" value="1"/>
</dbReference>
<keyword evidence="4" id="KW-0963">Cytoplasm</keyword>
<feature type="domain" description="Aminoacyl-transfer RNA synthetases class-II family profile" evidence="12">
    <location>
        <begin position="230"/>
        <end position="491"/>
    </location>
</feature>
<reference evidence="13" key="1">
    <citation type="submission" date="2024-03" db="EMBL/GenBank/DDBJ databases">
        <authorList>
            <consortium name="ELIXIR-Norway"/>
            <consortium name="Elixir Norway"/>
        </authorList>
    </citation>
    <scope>NUCLEOTIDE SEQUENCE</scope>
</reference>
<dbReference type="InterPro" id="IPR040586">
    <property type="entry name" value="PheRS_DBD2"/>
</dbReference>
<evidence type="ECO:0000259" key="12">
    <source>
        <dbReference type="PROSITE" id="PS50862"/>
    </source>
</evidence>
<dbReference type="Proteomes" id="UP001497522">
    <property type="component" value="Chromosome 14"/>
</dbReference>
<sequence>MAATAMGIEEALLLHLQSHAAIADSGDWAARSSFDHGAVMDVIKSLQGSGFVEAQSIKRNSWILTAEGVLYADRGSPEYQVFEAVPTEKGISRVELEKKLGASVSKIGTGKAMKNKWLESSKGGTLLRKVQGVTDEVKLQLLEIRGGRHVEVPDNAITDLKNRKLIESRTWVGYTLKKGPKYAPKRVKPATDLTREILQSGEWKEREFKPYNYKALGQPSEGGHLHPLLKVRTQFRSIFLEMGFEEMPTNNFVESSFWNFDVLFQPQMHPARDSHDTFFLKAPARTHKLPEDYLERVRRTHEEGGYGSIGYGYDWKRDEAEKNLLRTHTTAVSSRMLYKLAQDKFVPKRYFSIDRVFRNEAVDRTHLAEFHQIEGLVCDRGLTLGDLIGVLNDFFSRLGIKKLRFKPAYNPYTEPSMEIFSYHETLKKWVEVGNSGMFRPEMLQPMGLPADVSVIAWGLSLERPTMILYGIDNIRDLFGHKVDLKLIKSNPICRLGIH</sequence>
<evidence type="ECO:0000256" key="3">
    <source>
        <dbReference type="ARBA" id="ARBA00012814"/>
    </source>
</evidence>
<name>A0ABP1ANW6_9BRYO</name>
<comment type="subcellular location">
    <subcellularLocation>
        <location evidence="1">Cytoplasm</location>
    </subcellularLocation>
</comment>
<dbReference type="CDD" id="cd00496">
    <property type="entry name" value="PheRS_alpha_core"/>
    <property type="match status" value="1"/>
</dbReference>
<dbReference type="EMBL" id="OZ023715">
    <property type="protein sequence ID" value="CAK9864264.1"/>
    <property type="molecule type" value="Genomic_DNA"/>
</dbReference>
<dbReference type="Pfam" id="PF18552">
    <property type="entry name" value="PheRS_DBD1"/>
    <property type="match status" value="1"/>
</dbReference>
<keyword evidence="6" id="KW-0479">Metal-binding</keyword>
<dbReference type="EC" id="6.1.1.20" evidence="3"/>
<dbReference type="Pfam" id="PF18554">
    <property type="entry name" value="PheRS_DBD2"/>
    <property type="match status" value="1"/>
</dbReference>
<dbReference type="InterPro" id="IPR006195">
    <property type="entry name" value="aa-tRNA-synth_II"/>
</dbReference>
<keyword evidence="7" id="KW-0547">Nucleotide-binding</keyword>
<dbReference type="Gene3D" id="1.10.10.2330">
    <property type="match status" value="1"/>
</dbReference>
<dbReference type="PROSITE" id="PS50862">
    <property type="entry name" value="AA_TRNA_LIGASE_II"/>
    <property type="match status" value="1"/>
</dbReference>
<dbReference type="Gene3D" id="3.30.930.10">
    <property type="entry name" value="Bira Bifunctional Protein, Domain 2"/>
    <property type="match status" value="1"/>
</dbReference>
<dbReference type="NCBIfam" id="TIGR00468">
    <property type="entry name" value="pheS"/>
    <property type="match status" value="1"/>
</dbReference>
<evidence type="ECO:0000256" key="1">
    <source>
        <dbReference type="ARBA" id="ARBA00004496"/>
    </source>
</evidence>
<protein>
    <recommendedName>
        <fullName evidence="3">phenylalanine--tRNA ligase</fullName>
        <ecNumber evidence="3">6.1.1.20</ecNumber>
    </recommendedName>
</protein>
<evidence type="ECO:0000256" key="2">
    <source>
        <dbReference type="ARBA" id="ARBA00006703"/>
    </source>
</evidence>
<keyword evidence="10" id="KW-0648">Protein biosynthesis</keyword>
<keyword evidence="11" id="KW-0030">Aminoacyl-tRNA synthetase</keyword>
<dbReference type="PANTHER" id="PTHR11538">
    <property type="entry name" value="PHENYLALANYL-TRNA SYNTHETASE"/>
    <property type="match status" value="1"/>
</dbReference>
<keyword evidence="5" id="KW-0436">Ligase</keyword>
<organism evidence="13 14">
    <name type="scientific">Sphagnum jensenii</name>
    <dbReference type="NCBI Taxonomy" id="128206"/>
    <lineage>
        <taxon>Eukaryota</taxon>
        <taxon>Viridiplantae</taxon>
        <taxon>Streptophyta</taxon>
        <taxon>Embryophyta</taxon>
        <taxon>Bryophyta</taxon>
        <taxon>Sphagnophytina</taxon>
        <taxon>Sphagnopsida</taxon>
        <taxon>Sphagnales</taxon>
        <taxon>Sphagnaceae</taxon>
        <taxon>Sphagnum</taxon>
    </lineage>
</organism>
<dbReference type="SUPFAM" id="SSF55681">
    <property type="entry name" value="Class II aaRS and biotin synthetases"/>
    <property type="match status" value="1"/>
</dbReference>
<dbReference type="InterPro" id="IPR040725">
    <property type="entry name" value="PheRS_DBD3"/>
</dbReference>